<protein>
    <submittedName>
        <fullName evidence="1">Uncharacterized protein</fullName>
    </submittedName>
</protein>
<reference evidence="1 2" key="1">
    <citation type="submission" date="2018-08" db="EMBL/GenBank/DDBJ databases">
        <title>Genome and evolution of the arbuscular mycorrhizal fungus Diversispora epigaea (formerly Glomus versiforme) and its bacterial endosymbionts.</title>
        <authorList>
            <person name="Sun X."/>
            <person name="Fei Z."/>
            <person name="Harrison M."/>
        </authorList>
    </citation>
    <scope>NUCLEOTIDE SEQUENCE [LARGE SCALE GENOMIC DNA]</scope>
    <source>
        <strain evidence="1 2">IT104</strain>
    </source>
</reference>
<name>A0A397J8L5_9GLOM</name>
<dbReference type="AlphaFoldDB" id="A0A397J8L5"/>
<evidence type="ECO:0000313" key="2">
    <source>
        <dbReference type="Proteomes" id="UP000266861"/>
    </source>
</evidence>
<sequence length="182" mass="20596">MSSSYDVGDNFECLVLSRLRHSLNPNFSRPRPMPGDRGKDITGAYHGFSVVVQCKDLAGYHHRTVLGVFVISHRCRYTQEAISYAASSTFNLVLSTETSIINDIQRFRAGPEGIISQQILEEVRKNLGKVCDLEERIRRLEVDNVELQRRVLRGNIKIQELKDSMGGQLSNLTGKYLNTIIQ</sequence>
<gene>
    <name evidence="1" type="ORF">Glove_120g211</name>
</gene>
<keyword evidence="2" id="KW-1185">Reference proteome</keyword>
<evidence type="ECO:0000313" key="1">
    <source>
        <dbReference type="EMBL" id="RHZ81514.1"/>
    </source>
</evidence>
<accession>A0A397J8L5</accession>
<dbReference type="OrthoDB" id="10529415at2759"/>
<dbReference type="Proteomes" id="UP000266861">
    <property type="component" value="Unassembled WGS sequence"/>
</dbReference>
<proteinExistence type="predicted"/>
<dbReference type="EMBL" id="PQFF01000112">
    <property type="protein sequence ID" value="RHZ81514.1"/>
    <property type="molecule type" value="Genomic_DNA"/>
</dbReference>
<organism evidence="1 2">
    <name type="scientific">Diversispora epigaea</name>
    <dbReference type="NCBI Taxonomy" id="1348612"/>
    <lineage>
        <taxon>Eukaryota</taxon>
        <taxon>Fungi</taxon>
        <taxon>Fungi incertae sedis</taxon>
        <taxon>Mucoromycota</taxon>
        <taxon>Glomeromycotina</taxon>
        <taxon>Glomeromycetes</taxon>
        <taxon>Diversisporales</taxon>
        <taxon>Diversisporaceae</taxon>
        <taxon>Diversispora</taxon>
    </lineage>
</organism>
<comment type="caution">
    <text evidence="1">The sequence shown here is derived from an EMBL/GenBank/DDBJ whole genome shotgun (WGS) entry which is preliminary data.</text>
</comment>